<organism evidence="6 7">
    <name type="scientific">Arthrobacter halodurans</name>
    <dbReference type="NCBI Taxonomy" id="516699"/>
    <lineage>
        <taxon>Bacteria</taxon>
        <taxon>Bacillati</taxon>
        <taxon>Actinomycetota</taxon>
        <taxon>Actinomycetes</taxon>
        <taxon>Micrococcales</taxon>
        <taxon>Micrococcaceae</taxon>
        <taxon>Arthrobacter</taxon>
    </lineage>
</organism>
<name>A0ABV4UL27_9MICC</name>
<evidence type="ECO:0000256" key="3">
    <source>
        <dbReference type="ARBA" id="ARBA00022729"/>
    </source>
</evidence>
<evidence type="ECO:0000256" key="1">
    <source>
        <dbReference type="ARBA" id="ARBA00004418"/>
    </source>
</evidence>
<dbReference type="EMBL" id="JBHDLJ010000002">
    <property type="protein sequence ID" value="MFB0833844.1"/>
    <property type="molecule type" value="Genomic_DNA"/>
</dbReference>
<dbReference type="PROSITE" id="PS51257">
    <property type="entry name" value="PROKAR_LIPOPROTEIN"/>
    <property type="match status" value="1"/>
</dbReference>
<comment type="caution">
    <text evidence="6">The sequence shown here is derived from an EMBL/GenBank/DDBJ whole genome shotgun (WGS) entry which is preliminary data.</text>
</comment>
<evidence type="ECO:0000259" key="5">
    <source>
        <dbReference type="Pfam" id="PF09084"/>
    </source>
</evidence>
<evidence type="ECO:0000313" key="7">
    <source>
        <dbReference type="Proteomes" id="UP001575652"/>
    </source>
</evidence>
<feature type="domain" description="SsuA/THI5-like" evidence="5">
    <location>
        <begin position="54"/>
        <end position="263"/>
    </location>
</feature>
<sequence>MNQRILYAAGVAALLALTSCAAPAATPASGPDTEAPTTVNVAETTGVPSAFLQYGVDQGFFADRGLTVNVDVSAGGAAAVPALVSGNIQFAGSNAVSVLIASSKGLPLKVIAPGTRTAESAELDFSKVLVAGDSDIEDVADLAGRKVAVNTLANISEVSLRAALGNLGADASSIEFVELGLPDMLPALEQGHVDAALSIEPFVTMGVEDGARAVLSPYAQSMPGLMVGAYITTEDYLNGNPEVVAAFRQGLEDTSASIASDPDAFRAALPEYAKVSEAAATSMNLPEWKPGVSRESLEFLNEKSVEYGLFDEAVDIDALVAE</sequence>
<dbReference type="PANTHER" id="PTHR30024">
    <property type="entry name" value="ALIPHATIC SULFONATES-BINDING PROTEIN-RELATED"/>
    <property type="match status" value="1"/>
</dbReference>
<dbReference type="RefSeq" id="WP_373971002.1">
    <property type="nucleotide sequence ID" value="NZ_JBHDLJ010000002.1"/>
</dbReference>
<reference evidence="6 7" key="1">
    <citation type="submission" date="2024-09" db="EMBL/GenBank/DDBJ databases">
        <authorList>
            <person name="Salinas-Garcia M.A."/>
            <person name="Prieme A."/>
        </authorList>
    </citation>
    <scope>NUCLEOTIDE SEQUENCE [LARGE SCALE GENOMIC DNA]</scope>
    <source>
        <strain evidence="6 7">DSM 21081</strain>
    </source>
</reference>
<keyword evidence="7" id="KW-1185">Reference proteome</keyword>
<comment type="similarity">
    <text evidence="2">Belongs to the bacterial solute-binding protein SsuA/TauA family.</text>
</comment>
<feature type="signal peptide" evidence="4">
    <location>
        <begin position="1"/>
        <end position="24"/>
    </location>
</feature>
<keyword evidence="3 4" id="KW-0732">Signal</keyword>
<dbReference type="Gene3D" id="3.40.190.10">
    <property type="entry name" value="Periplasmic binding protein-like II"/>
    <property type="match status" value="2"/>
</dbReference>
<evidence type="ECO:0000256" key="4">
    <source>
        <dbReference type="SAM" id="SignalP"/>
    </source>
</evidence>
<dbReference type="PANTHER" id="PTHR30024:SF47">
    <property type="entry name" value="TAURINE-BINDING PERIPLASMIC PROTEIN"/>
    <property type="match status" value="1"/>
</dbReference>
<dbReference type="Pfam" id="PF09084">
    <property type="entry name" value="NMT1"/>
    <property type="match status" value="1"/>
</dbReference>
<feature type="chain" id="PRO_5046672284" evidence="4">
    <location>
        <begin position="25"/>
        <end position="322"/>
    </location>
</feature>
<dbReference type="Proteomes" id="UP001575652">
    <property type="component" value="Unassembled WGS sequence"/>
</dbReference>
<accession>A0ABV4UL27</accession>
<comment type="subcellular location">
    <subcellularLocation>
        <location evidence="1">Periplasm</location>
    </subcellularLocation>
</comment>
<protein>
    <submittedName>
        <fullName evidence="6">ABC transporter substrate-binding protein</fullName>
    </submittedName>
</protein>
<dbReference type="InterPro" id="IPR015168">
    <property type="entry name" value="SsuA/THI5"/>
</dbReference>
<gene>
    <name evidence="6" type="ORF">ACETWP_04520</name>
</gene>
<proteinExistence type="inferred from homology"/>
<evidence type="ECO:0000256" key="2">
    <source>
        <dbReference type="ARBA" id="ARBA00010742"/>
    </source>
</evidence>
<evidence type="ECO:0000313" key="6">
    <source>
        <dbReference type="EMBL" id="MFB0833844.1"/>
    </source>
</evidence>
<dbReference type="SUPFAM" id="SSF53850">
    <property type="entry name" value="Periplasmic binding protein-like II"/>
    <property type="match status" value="1"/>
</dbReference>